<feature type="compositionally biased region" description="Polar residues" evidence="8">
    <location>
        <begin position="871"/>
        <end position="892"/>
    </location>
</feature>
<dbReference type="GO" id="GO:0005634">
    <property type="term" value="C:nucleus"/>
    <property type="evidence" value="ECO:0007669"/>
    <property type="project" value="UniProtKB-SubCell"/>
</dbReference>
<dbReference type="PANTHER" id="PTHR15116">
    <property type="entry name" value="DNA-BINDING PROTEIN SATB FAMILY MEMBER"/>
    <property type="match status" value="1"/>
</dbReference>
<dbReference type="SUPFAM" id="SSF46689">
    <property type="entry name" value="Homeodomain-like"/>
    <property type="match status" value="2"/>
</dbReference>
<evidence type="ECO:0000259" key="9">
    <source>
        <dbReference type="PROSITE" id="PS50071"/>
    </source>
</evidence>
<dbReference type="GO" id="GO:0000981">
    <property type="term" value="F:DNA-binding transcription factor activity, RNA polymerase II-specific"/>
    <property type="evidence" value="ECO:0007669"/>
    <property type="project" value="TreeGrafter"/>
</dbReference>
<dbReference type="Proteomes" id="UP001283361">
    <property type="component" value="Unassembled WGS sequence"/>
</dbReference>
<dbReference type="PROSITE" id="PS51982">
    <property type="entry name" value="CMP"/>
    <property type="match status" value="1"/>
</dbReference>
<evidence type="ECO:0000256" key="1">
    <source>
        <dbReference type="ARBA" id="ARBA00022737"/>
    </source>
</evidence>
<reference evidence="11" key="1">
    <citation type="journal article" date="2023" name="G3 (Bethesda)">
        <title>A reference genome for the long-term kleptoplast-retaining sea slug Elysia crispata morphotype clarki.</title>
        <authorList>
            <person name="Eastman K.E."/>
            <person name="Pendleton A.L."/>
            <person name="Shaikh M.A."/>
            <person name="Suttiyut T."/>
            <person name="Ogas R."/>
            <person name="Tomko P."/>
            <person name="Gavelis G."/>
            <person name="Widhalm J.R."/>
            <person name="Wisecaver J.H."/>
        </authorList>
    </citation>
    <scope>NUCLEOTIDE SEQUENCE</scope>
    <source>
        <strain evidence="11">ECLA1</strain>
    </source>
</reference>
<feature type="compositionally biased region" description="Polar residues" evidence="8">
    <location>
        <begin position="715"/>
        <end position="727"/>
    </location>
</feature>
<dbReference type="Pfam" id="PF00046">
    <property type="entry name" value="Homeodomain"/>
    <property type="match status" value="1"/>
</dbReference>
<dbReference type="PANTHER" id="PTHR15116:SF16">
    <property type="entry name" value="DEFECTIVE PROVENTRICULUS, ISOFORM A"/>
    <property type="match status" value="1"/>
</dbReference>
<keyword evidence="1" id="KW-0677">Repeat</keyword>
<feature type="compositionally biased region" description="Polar residues" evidence="8">
    <location>
        <begin position="965"/>
        <end position="975"/>
    </location>
</feature>
<dbReference type="InterPro" id="IPR032392">
    <property type="entry name" value="ULD"/>
</dbReference>
<protein>
    <recommendedName>
        <fullName evidence="13">Homeobox domain-containing protein</fullName>
    </recommendedName>
</protein>
<feature type="region of interest" description="Disordered" evidence="8">
    <location>
        <begin position="1055"/>
        <end position="1151"/>
    </location>
</feature>
<evidence type="ECO:0000313" key="11">
    <source>
        <dbReference type="EMBL" id="KAK3724584.1"/>
    </source>
</evidence>
<gene>
    <name evidence="11" type="ORF">RRG08_036562</name>
</gene>
<evidence type="ECO:0000313" key="12">
    <source>
        <dbReference type="Proteomes" id="UP001283361"/>
    </source>
</evidence>
<dbReference type="Pfam" id="PF16534">
    <property type="entry name" value="ULD"/>
    <property type="match status" value="1"/>
</dbReference>
<feature type="compositionally biased region" description="Polar residues" evidence="8">
    <location>
        <begin position="831"/>
        <end position="846"/>
    </location>
</feature>
<feature type="compositionally biased region" description="Basic and acidic residues" evidence="8">
    <location>
        <begin position="704"/>
        <end position="714"/>
    </location>
</feature>
<feature type="compositionally biased region" description="Polar residues" evidence="8">
    <location>
        <begin position="315"/>
        <end position="337"/>
    </location>
</feature>
<dbReference type="GO" id="GO:0000978">
    <property type="term" value="F:RNA polymerase II cis-regulatory region sequence-specific DNA binding"/>
    <property type="evidence" value="ECO:0007669"/>
    <property type="project" value="TreeGrafter"/>
</dbReference>
<feature type="region of interest" description="Disordered" evidence="8">
    <location>
        <begin position="700"/>
        <end position="727"/>
    </location>
</feature>
<dbReference type="CDD" id="cd00086">
    <property type="entry name" value="homeodomain"/>
    <property type="match status" value="2"/>
</dbReference>
<keyword evidence="3 6" id="KW-0238">DNA-binding</keyword>
<feature type="region of interest" description="Disordered" evidence="8">
    <location>
        <begin position="1249"/>
        <end position="1274"/>
    </location>
</feature>
<dbReference type="PROSITE" id="PS50071">
    <property type="entry name" value="HOMEOBOX_2"/>
    <property type="match status" value="2"/>
</dbReference>
<evidence type="ECO:0000256" key="3">
    <source>
        <dbReference type="ARBA" id="ARBA00023125"/>
    </source>
</evidence>
<dbReference type="Gene3D" id="3.10.20.710">
    <property type="entry name" value="SATB, ubiquitin-like oligomerisation domain"/>
    <property type="match status" value="1"/>
</dbReference>
<name>A0AAE0XXL1_9GAST</name>
<organism evidence="11 12">
    <name type="scientific">Elysia crispata</name>
    <name type="common">lettuce slug</name>
    <dbReference type="NCBI Taxonomy" id="231223"/>
    <lineage>
        <taxon>Eukaryota</taxon>
        <taxon>Metazoa</taxon>
        <taxon>Spiralia</taxon>
        <taxon>Lophotrochozoa</taxon>
        <taxon>Mollusca</taxon>
        <taxon>Gastropoda</taxon>
        <taxon>Heterobranchia</taxon>
        <taxon>Euthyneura</taxon>
        <taxon>Panpulmonata</taxon>
        <taxon>Sacoglossa</taxon>
        <taxon>Placobranchoidea</taxon>
        <taxon>Plakobranchidae</taxon>
        <taxon>Elysia</taxon>
    </lineage>
</organism>
<evidence type="ECO:0000256" key="5">
    <source>
        <dbReference type="ARBA" id="ARBA00023242"/>
    </source>
</evidence>
<dbReference type="InterPro" id="IPR038224">
    <property type="entry name" value="SATB_ULD_sf"/>
</dbReference>
<sequence length="1281" mass="139518">MGLRIRKYINRTEYSTKSEELAIQVPNNAKTVSYTLNYRIPIEMAALFLLLINLVQIISDINASSPLHANTSGSKSLPIHCVVEQSPPTCASQQQERAHGVAAPSCSAPIVVLDSYAILPGATPFCDVVSASLSKLGFSSIEAREATGGIQLKNWKTLPLEAVTDRREATIEEMLGELTSVATLRVHLTSGNRSNPGSEEVKEKLMQLLLTQSKDLLLQAGCPIDKSQLDSLSTGEVTQNLSDTVCSAFHHWYARQMESLARGEDKTDGIPHSKKQNAKANESSCHASSLLITPSPTLLSSLKREPLSRAKEDNFSSTPEPRANNQDQNGNVSSPASSYGKHALTVNNLPMPAECEEKMPDKGLGKEGIVHSKTRQDNHPNSSHGKIPSSLRDAVSGHSLQSTLHYHSHALIPQVTASSVNGSGSIPGHIPSINSSGGGGGGGGGGGNGTPYLGLMPGKTRIRTSFDPEHEIPRLHKWFSHNQHPTREQMLRYMHELNGLESRRGRRPLDLTNIIYWFKNARAAQRRACKALDDSLDDPGGAGEDGRSVEDSNGHPQHRESMADNGDPNEDSGGGGGGSLDCNGSSAIADANLPPYLPNKNAVYMIPFHPYLQASPSGHARMPTPLPGLGADASGEDQPYDLSLTKRRSSRELSPLPHKRQAREPLPGQEDAEGTPMEHSQDLTNGKNKVHFLSKSPNISDSEVECHTKRRSDSSHSNTPFFLPSSTSPICPPRFPALLDAASKMRQEIPAQSEEEHSTTTLTFPGSQRRLPDKNQDPTEGSLGYPSNGIPAYNGSGSTSPMCGERGKTVVDKSHHGHMEKGEYKDRAAANSVTSPRLNSLPNGTLPSHIFGVSIKEEDEKDELSAKHQKPGSSPRSRQSSNGAQSATSHSPDSGLELGQIHKESNRSGTHVKHSFSDEDDVENDDNVYRRERKNSYAGGRDRGAARSHGDNDSGEELEYHNHRGSSYHNHQQHPMDSMDLDSEAELLKLRLKQSKDYADYASAAAMHSNVSRLTAANMAALSLAQMGGLHLPQLPPSLAMAYYPMDPRFYPAVGPPPHSSSSPTPLTRSSVVTPSSSPSTISPHLHTHLHSHRADSRSPLPSPSAVSVAQGIPQLNHLQPHPHQHQSLSPSGQHSRGQMNSSEPRKRRTRVFIDPLTEIPKLEKWFLEDTHPSAFMIDKFCEELNTCEYRHKFPKLEPKNVQLWFKNHRAKVKRMKTVSTSDGSGGGDIGRDDLDDDMDDKVSVLNCLSTSDAGRGGGDQGRDHMEEEDVDDEMKYIFQN</sequence>
<dbReference type="GO" id="GO:0006338">
    <property type="term" value="P:chromatin remodeling"/>
    <property type="evidence" value="ECO:0007669"/>
    <property type="project" value="InterPro"/>
</dbReference>
<dbReference type="SMART" id="SM00389">
    <property type="entry name" value="HOX"/>
    <property type="match status" value="2"/>
</dbReference>
<evidence type="ECO:0000256" key="4">
    <source>
        <dbReference type="ARBA" id="ARBA00023155"/>
    </source>
</evidence>
<feature type="region of interest" description="Disordered" evidence="8">
    <location>
        <begin position="1216"/>
        <end position="1236"/>
    </location>
</feature>
<dbReference type="EMBL" id="JAWDGP010007343">
    <property type="protein sequence ID" value="KAK3724584.1"/>
    <property type="molecule type" value="Genomic_DNA"/>
</dbReference>
<feature type="compositionally biased region" description="Basic and acidic residues" evidence="8">
    <location>
        <begin position="302"/>
        <end position="314"/>
    </location>
</feature>
<dbReference type="InterPro" id="IPR001356">
    <property type="entry name" value="HD"/>
</dbReference>
<feature type="domain" description="Homeobox" evidence="9">
    <location>
        <begin position="1146"/>
        <end position="1216"/>
    </location>
</feature>
<feature type="compositionally biased region" description="Basic and acidic residues" evidence="8">
    <location>
        <begin position="544"/>
        <end position="562"/>
    </location>
</feature>
<evidence type="ECO:0000256" key="8">
    <source>
        <dbReference type="SAM" id="MobiDB-lite"/>
    </source>
</evidence>
<feature type="DNA-binding region" description="Homeobox" evidence="6">
    <location>
        <begin position="1148"/>
        <end position="1217"/>
    </location>
</feature>
<feature type="compositionally biased region" description="Basic and acidic residues" evidence="8">
    <location>
        <begin position="805"/>
        <end position="828"/>
    </location>
</feature>
<feature type="region of interest" description="Disordered" evidence="8">
    <location>
        <begin position="533"/>
        <end position="581"/>
    </location>
</feature>
<keyword evidence="2" id="KW-0832">Ubl conjugation</keyword>
<feature type="domain" description="Homeobox" evidence="9">
    <location>
        <begin position="458"/>
        <end position="528"/>
    </location>
</feature>
<evidence type="ECO:0000259" key="10">
    <source>
        <dbReference type="PROSITE" id="PS51982"/>
    </source>
</evidence>
<feature type="compositionally biased region" description="Basic and acidic residues" evidence="8">
    <location>
        <begin position="940"/>
        <end position="962"/>
    </location>
</feature>
<evidence type="ECO:0000256" key="6">
    <source>
        <dbReference type="PROSITE-ProRule" id="PRU00108"/>
    </source>
</evidence>
<dbReference type="Gene3D" id="1.10.10.60">
    <property type="entry name" value="Homeodomain-like"/>
    <property type="match status" value="2"/>
</dbReference>
<dbReference type="FunFam" id="1.10.10.60:FF:000169">
    <property type="entry name" value="DNA-binding protein SATB1"/>
    <property type="match status" value="2"/>
</dbReference>
<dbReference type="InterPro" id="IPR039673">
    <property type="entry name" value="SATB1/SATB2"/>
</dbReference>
<feature type="region of interest" description="Disordered" evidence="8">
    <location>
        <begin position="263"/>
        <end position="342"/>
    </location>
</feature>
<feature type="compositionally biased region" description="Polar residues" evidence="8">
    <location>
        <begin position="278"/>
        <end position="287"/>
    </location>
</feature>
<accession>A0AAE0XXL1</accession>
<feature type="compositionally biased region" description="Gly residues" evidence="8">
    <location>
        <begin position="436"/>
        <end position="449"/>
    </location>
</feature>
<feature type="compositionally biased region" description="Low complexity" evidence="8">
    <location>
        <begin position="1060"/>
        <end position="1085"/>
    </location>
</feature>
<proteinExistence type="predicted"/>
<comment type="subcellular location">
    <subcellularLocation>
        <location evidence="6 7">Nucleus</location>
    </subcellularLocation>
</comment>
<evidence type="ECO:0008006" key="13">
    <source>
        <dbReference type="Google" id="ProtNLM"/>
    </source>
</evidence>
<keyword evidence="4 6" id="KW-0371">Homeobox</keyword>
<feature type="DNA-binding region" description="Homeobox" evidence="6">
    <location>
        <begin position="460"/>
        <end position="529"/>
    </location>
</feature>
<feature type="region of interest" description="Disordered" evidence="8">
    <location>
        <begin position="746"/>
        <end position="846"/>
    </location>
</feature>
<comment type="caution">
    <text evidence="11">The sequence shown here is derived from an EMBL/GenBank/DDBJ whole genome shotgun (WGS) entry which is preliminary data.</text>
</comment>
<feature type="domain" description="CMP" evidence="10">
    <location>
        <begin position="74"/>
        <end position="190"/>
    </location>
</feature>
<evidence type="ECO:0000256" key="2">
    <source>
        <dbReference type="ARBA" id="ARBA00022843"/>
    </source>
</evidence>
<feature type="region of interest" description="Disordered" evidence="8">
    <location>
        <begin position="858"/>
        <end position="977"/>
    </location>
</feature>
<evidence type="ECO:0000256" key="7">
    <source>
        <dbReference type="RuleBase" id="RU000682"/>
    </source>
</evidence>
<feature type="compositionally biased region" description="Low complexity" evidence="8">
    <location>
        <begin position="288"/>
        <end position="301"/>
    </location>
</feature>
<feature type="region of interest" description="Disordered" evidence="8">
    <location>
        <begin position="619"/>
        <end position="684"/>
    </location>
</feature>
<keyword evidence="12" id="KW-1185">Reference proteome</keyword>
<keyword evidence="5 6" id="KW-0539">Nucleus</keyword>
<dbReference type="InterPro" id="IPR009057">
    <property type="entry name" value="Homeodomain-like_sf"/>
</dbReference>
<feature type="region of interest" description="Disordered" evidence="8">
    <location>
        <begin position="372"/>
        <end position="396"/>
    </location>
</feature>
<feature type="compositionally biased region" description="Low complexity" evidence="8">
    <location>
        <begin position="1098"/>
        <end position="1136"/>
    </location>
</feature>
<feature type="region of interest" description="Disordered" evidence="8">
    <location>
        <begin position="422"/>
        <end position="451"/>
    </location>
</feature>
<feature type="compositionally biased region" description="Low complexity" evidence="8">
    <location>
        <begin position="422"/>
        <end position="435"/>
    </location>
</feature>